<keyword evidence="1" id="KW-0802">TPR repeat</keyword>
<reference evidence="2" key="1">
    <citation type="journal article" date="2020" name="mSystems">
        <title>Genome- and Community-Level Interaction Insights into Carbon Utilization and Element Cycling Functions of Hydrothermarchaeota in Hydrothermal Sediment.</title>
        <authorList>
            <person name="Zhou Z."/>
            <person name="Liu Y."/>
            <person name="Xu W."/>
            <person name="Pan J."/>
            <person name="Luo Z.H."/>
            <person name="Li M."/>
        </authorList>
    </citation>
    <scope>NUCLEOTIDE SEQUENCE [LARGE SCALE GENOMIC DNA]</scope>
    <source>
        <strain evidence="2">SpSt-381</strain>
    </source>
</reference>
<dbReference type="Pfam" id="PF14559">
    <property type="entry name" value="TPR_19"/>
    <property type="match status" value="1"/>
</dbReference>
<dbReference type="SUPFAM" id="SSF48452">
    <property type="entry name" value="TPR-like"/>
    <property type="match status" value="4"/>
</dbReference>
<dbReference type="Gene3D" id="1.25.40.10">
    <property type="entry name" value="Tetratricopeptide repeat domain"/>
    <property type="match status" value="4"/>
</dbReference>
<evidence type="ECO:0000313" key="2">
    <source>
        <dbReference type="EMBL" id="HGZ43311.1"/>
    </source>
</evidence>
<feature type="repeat" description="TPR" evidence="1">
    <location>
        <begin position="587"/>
        <end position="620"/>
    </location>
</feature>
<accession>A0A832MM01</accession>
<dbReference type="AlphaFoldDB" id="A0A832MM01"/>
<protein>
    <submittedName>
        <fullName evidence="2">Tetratricopeptide repeat protein</fullName>
    </submittedName>
</protein>
<feature type="repeat" description="TPR" evidence="1">
    <location>
        <begin position="216"/>
        <end position="249"/>
    </location>
</feature>
<evidence type="ECO:0000256" key="1">
    <source>
        <dbReference type="PROSITE-ProRule" id="PRU00339"/>
    </source>
</evidence>
<organism evidence="2">
    <name type="scientific">Eiseniibacteriota bacterium</name>
    <dbReference type="NCBI Taxonomy" id="2212470"/>
    <lineage>
        <taxon>Bacteria</taxon>
        <taxon>Candidatus Eiseniibacteriota</taxon>
    </lineage>
</organism>
<dbReference type="EMBL" id="DSQF01000017">
    <property type="protein sequence ID" value="HGZ43311.1"/>
    <property type="molecule type" value="Genomic_DNA"/>
</dbReference>
<sequence>MPLPDTGLFAPVAVQLAAAERRLAAIPPAIVDAERVRLLVETGRADSAARLLPRLAGHRHEVEVARARVHLARQDWRAAAAAIAAIERRDPLDPAARTVQYAWAFARDDAARADTLSAARLAGGAPGHRVPDLLAAGRVAYDLMDYARAESLYARALAEAAGEGGRHGAPFHPRAAEARAARSAARVGLALVLQKRRAWDASLDTLRGALAEHASPEALTALAQTLIRLGRTDEAISAAQWAVRLAPHHDPAHYLLGNGYARRNYTQLVAAYPGAFADSAGRAALARADSALARGRRAEARAGYERVRRARPGWADPLVRLASLDFEEGRFAAARDRCFEALRLCPEYGRAHAVLAKALEGRRFEIDVHRSAYERRFAAAPAPRVPGIERFVTNWTALSPRHQKRVALSIAPWKAFIPVLVAGGATYFIKPMYMLLSECPGLEPLRDTRINYDSRLWDDVRGAGGYHTVTGIEDVERTIFDRYNTVLHELTHQVHGVLPADDARAIQEHYRRAKERDDATQRGFLSRYAGGSVWEYYAEAANAIHSPRRDAYDPREEVSERLDAIDPDLRRLVESHLARTDVSASYPVAYAAGGDDRVSRGRVDDAIPFYEKALALAPAEETALTSLAQALMLANRGAAAESVALRLVAAHPASGPARVALAHAAWRAGRGLDAARRGLAAARDSVRLEDRWQVSLALGRLAWVAGDAAAALAAFDSVLAYQSDNPEGLRGRAAALALARRWDEAFALYDRAVRERTGVVELRCEAARDLLRAGRVDAARVHLAEARLLDEENPTAEALRGWAALAAGDADAALEHAERALAWGEWSDLARIVRGAALARRGDAAGARAAWAPVEDRIARAAPPASVFRPRLAVWEEIHVLPAVERDILQAFQRGGAR</sequence>
<name>A0A832MM01_UNCEI</name>
<dbReference type="PANTHER" id="PTHR44998:SF1">
    <property type="entry name" value="UDP-N-ACETYLGLUCOSAMINE--PEPTIDE N-ACETYLGLUCOSAMINYLTRANSFERASE 110 KDA SUBUNIT"/>
    <property type="match status" value="1"/>
</dbReference>
<dbReference type="SMART" id="SM00028">
    <property type="entry name" value="TPR"/>
    <property type="match status" value="8"/>
</dbReference>
<dbReference type="PANTHER" id="PTHR44998">
    <property type="match status" value="1"/>
</dbReference>
<gene>
    <name evidence="2" type="ORF">ENR23_07800</name>
</gene>
<dbReference type="InterPro" id="IPR019734">
    <property type="entry name" value="TPR_rpt"/>
</dbReference>
<dbReference type="InterPro" id="IPR011990">
    <property type="entry name" value="TPR-like_helical_dom_sf"/>
</dbReference>
<dbReference type="Pfam" id="PF13432">
    <property type="entry name" value="TPR_16"/>
    <property type="match status" value="2"/>
</dbReference>
<proteinExistence type="predicted"/>
<comment type="caution">
    <text evidence="2">The sequence shown here is derived from an EMBL/GenBank/DDBJ whole genome shotgun (WGS) entry which is preliminary data.</text>
</comment>
<dbReference type="PROSITE" id="PS50005">
    <property type="entry name" value="TPR"/>
    <property type="match status" value="2"/>
</dbReference>